<keyword evidence="11" id="KW-1185">Reference proteome</keyword>
<feature type="compositionally biased region" description="Basic and acidic residues" evidence="7">
    <location>
        <begin position="199"/>
        <end position="209"/>
    </location>
</feature>
<dbReference type="GO" id="GO:0008234">
    <property type="term" value="F:cysteine-type peptidase activity"/>
    <property type="evidence" value="ECO:0007669"/>
    <property type="project" value="UniProtKB-KW"/>
</dbReference>
<evidence type="ECO:0000313" key="10">
    <source>
        <dbReference type="EMBL" id="KAL3694553.1"/>
    </source>
</evidence>
<evidence type="ECO:0000256" key="6">
    <source>
        <dbReference type="SAM" id="Coils"/>
    </source>
</evidence>
<sequence length="1020" mass="114828">MNGQGKDRALRDVVWTHLGAKLAREQMSEAAMLEFDPAAIGRLAVDDIMASGMQTSPLPPVRNTEPASRSQPAPPMRGSKKKKKKEAYSPKRKKTIPEVQAPVPQAVDAPSADETSLIPPNGVPGEVCLGIRVNFEEFKKDFTSGDRLHGVKVDWTTGDLSQATNTVSYERKMTACRELFRMRVRMDGRLVETMDPDEMEKSQKGDPSHPGESLSSRQYFWGRNGRHGCAMIAAMKSVVERTQKGKEKVLEAPADLEDVRMGKTSLNLSRADQYKEPTIGCPTGQTSGRGSNQPVTSKNPVDGRICSIGVLEESASNLATNTMSHITLVLEEHKRVRRLHAELEERLVEIEKENLALSNKVHTLEAEKQHMSDRVALMSRPDLYELLEAKLDGFQLKNHAGVVGNFKNLTLTTTRKWIAIPGLNLDRFEQYPDEYPDFAPFTEKWNGWKEHCSLCTSSLGFLPSINTGVCQHNFHFTCFWKYASTKGLCPICRTALPNATYEFFCTIFVPQGNESINPNTGETVTMEEDVEREELVGGQGRHVTRNEVDVVSTGEHKRFAFIEVNMALKMWVAENAIRGVSFVKSHRTLKCQIDRNGIEHAYSNICESLKIAAQNHPDPIQYYEHMLGIFYSYVNPDGGPDVHPIVMGLDADDFSVDKLLGPQELQAPPARRDIDGADFEDDLSKRERIRLQSDIIAMRDVLPPVTRVGEDISAVAPAEKDAIMDLVLHIVDTPTDAHTGCMADVVNLEEDDGMKSPPHSQMIPVRDTELVDLSEYMDSPEENRSLRRGWPTHSSFTKADIQSGCLPNQYMRGDVINCSINERFLGKPRDQLHNMFYVNTFWFTLASNLVHKYEKSKFSLEKLKPITRLRNSICPDLRDGDLLTGMPAWIFIPVHGRHHWSLAIIRLIGNQCRLCHLDSHTGIHETSKIFHVLKTFVAHTMPIDTNQIVEDIFEIDEQRNEYTCGFHVLQMLAGAGKKELALDRCYMVERLQSIAKLDQVTSFELLMSNYLEGKLKIVPF</sequence>
<dbReference type="EMBL" id="JBJQOH010000003">
    <property type="protein sequence ID" value="KAL3694553.1"/>
    <property type="molecule type" value="Genomic_DNA"/>
</dbReference>
<accession>A0ABD3HT32</accession>
<feature type="coiled-coil region" evidence="6">
    <location>
        <begin position="333"/>
        <end position="367"/>
    </location>
</feature>
<dbReference type="Proteomes" id="UP001633002">
    <property type="component" value="Unassembled WGS sequence"/>
</dbReference>
<dbReference type="InterPro" id="IPR001841">
    <property type="entry name" value="Znf_RING"/>
</dbReference>
<evidence type="ECO:0000256" key="2">
    <source>
        <dbReference type="ARBA" id="ARBA00022670"/>
    </source>
</evidence>
<keyword evidence="2" id="KW-0645">Protease</keyword>
<dbReference type="PANTHER" id="PTHR46915:SF2">
    <property type="entry name" value="UBIQUITIN-LIKE PROTEASE 4"/>
    <property type="match status" value="1"/>
</dbReference>
<feature type="domain" description="Ubiquitin-like protease family profile" evidence="9">
    <location>
        <begin position="763"/>
        <end position="975"/>
    </location>
</feature>
<dbReference type="Gene3D" id="3.40.395.10">
    <property type="entry name" value="Adenoviral Proteinase, Chain A"/>
    <property type="match status" value="1"/>
</dbReference>
<dbReference type="PROSITE" id="PS50600">
    <property type="entry name" value="ULP_PROTEASE"/>
    <property type="match status" value="1"/>
</dbReference>
<dbReference type="PANTHER" id="PTHR46915">
    <property type="entry name" value="UBIQUITIN-LIKE PROTEASE 4-RELATED"/>
    <property type="match status" value="1"/>
</dbReference>
<comment type="caution">
    <text evidence="10">The sequence shown here is derived from an EMBL/GenBank/DDBJ whole genome shotgun (WGS) entry which is preliminary data.</text>
</comment>
<dbReference type="SUPFAM" id="SSF54001">
    <property type="entry name" value="Cysteine proteinases"/>
    <property type="match status" value="1"/>
</dbReference>
<dbReference type="PROSITE" id="PS50089">
    <property type="entry name" value="ZF_RING_2"/>
    <property type="match status" value="1"/>
</dbReference>
<evidence type="ECO:0000256" key="1">
    <source>
        <dbReference type="ARBA" id="ARBA00005234"/>
    </source>
</evidence>
<evidence type="ECO:0000256" key="3">
    <source>
        <dbReference type="ARBA" id="ARBA00022801"/>
    </source>
</evidence>
<evidence type="ECO:0000256" key="4">
    <source>
        <dbReference type="ARBA" id="ARBA00022807"/>
    </source>
</evidence>
<organism evidence="10 11">
    <name type="scientific">Riccia sorocarpa</name>
    <dbReference type="NCBI Taxonomy" id="122646"/>
    <lineage>
        <taxon>Eukaryota</taxon>
        <taxon>Viridiplantae</taxon>
        <taxon>Streptophyta</taxon>
        <taxon>Embryophyta</taxon>
        <taxon>Marchantiophyta</taxon>
        <taxon>Marchantiopsida</taxon>
        <taxon>Marchantiidae</taxon>
        <taxon>Marchantiales</taxon>
        <taxon>Ricciaceae</taxon>
        <taxon>Riccia</taxon>
    </lineage>
</organism>
<reference evidence="10 11" key="1">
    <citation type="submission" date="2024-09" db="EMBL/GenBank/DDBJ databases">
        <title>Chromosome-scale assembly of Riccia sorocarpa.</title>
        <authorList>
            <person name="Paukszto L."/>
        </authorList>
    </citation>
    <scope>NUCLEOTIDE SEQUENCE [LARGE SCALE GENOMIC DNA]</scope>
    <source>
        <strain evidence="10">LP-2024</strain>
        <tissue evidence="10">Aerial parts of the thallus</tissue>
    </source>
</reference>
<dbReference type="InterPro" id="IPR003653">
    <property type="entry name" value="Peptidase_C48_C"/>
</dbReference>
<evidence type="ECO:0000259" key="8">
    <source>
        <dbReference type="PROSITE" id="PS50089"/>
    </source>
</evidence>
<feature type="region of interest" description="Disordered" evidence="7">
    <location>
        <begin position="192"/>
        <end position="217"/>
    </location>
</feature>
<keyword evidence="3" id="KW-0378">Hydrolase</keyword>
<dbReference type="AlphaFoldDB" id="A0ABD3HT32"/>
<keyword evidence="4" id="KW-0788">Thiol protease</keyword>
<feature type="domain" description="RING-type" evidence="8">
    <location>
        <begin position="452"/>
        <end position="493"/>
    </location>
</feature>
<comment type="similarity">
    <text evidence="1">Belongs to the peptidase C48 family.</text>
</comment>
<evidence type="ECO:0008006" key="12">
    <source>
        <dbReference type="Google" id="ProtNLM"/>
    </source>
</evidence>
<feature type="region of interest" description="Disordered" evidence="7">
    <location>
        <begin position="275"/>
        <end position="299"/>
    </location>
</feature>
<gene>
    <name evidence="10" type="ORF">R1sor_008204</name>
</gene>
<feature type="compositionally biased region" description="Polar residues" evidence="7">
    <location>
        <begin position="283"/>
        <end position="299"/>
    </location>
</feature>
<evidence type="ECO:0000256" key="5">
    <source>
        <dbReference type="PROSITE-ProRule" id="PRU00175"/>
    </source>
</evidence>
<dbReference type="Gene3D" id="3.30.40.10">
    <property type="entry name" value="Zinc/RING finger domain, C3HC4 (zinc finger)"/>
    <property type="match status" value="1"/>
</dbReference>
<proteinExistence type="inferred from homology"/>
<keyword evidence="5" id="KW-0479">Metal-binding</keyword>
<keyword evidence="6" id="KW-0175">Coiled coil</keyword>
<dbReference type="Pfam" id="PF02902">
    <property type="entry name" value="Peptidase_C48"/>
    <property type="match status" value="1"/>
</dbReference>
<dbReference type="GO" id="GO:0016926">
    <property type="term" value="P:protein desumoylation"/>
    <property type="evidence" value="ECO:0007669"/>
    <property type="project" value="UniProtKB-ARBA"/>
</dbReference>
<dbReference type="InterPro" id="IPR013083">
    <property type="entry name" value="Znf_RING/FYVE/PHD"/>
</dbReference>
<name>A0ABD3HT32_9MARC</name>
<evidence type="ECO:0000313" key="11">
    <source>
        <dbReference type="Proteomes" id="UP001633002"/>
    </source>
</evidence>
<evidence type="ECO:0000259" key="9">
    <source>
        <dbReference type="PROSITE" id="PS50600"/>
    </source>
</evidence>
<keyword evidence="5" id="KW-0863">Zinc-finger</keyword>
<feature type="compositionally biased region" description="Basic residues" evidence="7">
    <location>
        <begin position="78"/>
        <end position="94"/>
    </location>
</feature>
<dbReference type="SMART" id="SM00184">
    <property type="entry name" value="RING"/>
    <property type="match status" value="1"/>
</dbReference>
<dbReference type="GO" id="GO:0008270">
    <property type="term" value="F:zinc ion binding"/>
    <property type="evidence" value="ECO:0007669"/>
    <property type="project" value="UniProtKB-KW"/>
</dbReference>
<dbReference type="InterPro" id="IPR038765">
    <property type="entry name" value="Papain-like_cys_pep_sf"/>
</dbReference>
<dbReference type="GO" id="GO:0006508">
    <property type="term" value="P:proteolysis"/>
    <property type="evidence" value="ECO:0007669"/>
    <property type="project" value="UniProtKB-KW"/>
</dbReference>
<dbReference type="SUPFAM" id="SSF57850">
    <property type="entry name" value="RING/U-box"/>
    <property type="match status" value="1"/>
</dbReference>
<evidence type="ECO:0000256" key="7">
    <source>
        <dbReference type="SAM" id="MobiDB-lite"/>
    </source>
</evidence>
<feature type="region of interest" description="Disordered" evidence="7">
    <location>
        <begin position="52"/>
        <end position="97"/>
    </location>
</feature>
<protein>
    <recommendedName>
        <fullName evidence="12">Ubiquitin-like protease family profile domain-containing protein</fullName>
    </recommendedName>
</protein>
<keyword evidence="5" id="KW-0862">Zinc</keyword>